<reference evidence="2 3" key="1">
    <citation type="journal article" date="2009" name="Stand. Genomic Sci.">
        <title>Complete genome sequence of Pirellula staleyi type strain (ATCC 27377).</title>
        <authorList>
            <person name="Clum A."/>
            <person name="Tindall B.J."/>
            <person name="Sikorski J."/>
            <person name="Ivanova N."/>
            <person name="Mavrommatis K."/>
            <person name="Lucas S."/>
            <person name="Glavina del Rio T."/>
            <person name="Nolan M."/>
            <person name="Chen F."/>
            <person name="Tice H."/>
            <person name="Pitluck S."/>
            <person name="Cheng J.F."/>
            <person name="Chertkov O."/>
            <person name="Brettin T."/>
            <person name="Han C."/>
            <person name="Detter J.C."/>
            <person name="Kuske C."/>
            <person name="Bruce D."/>
            <person name="Goodwin L."/>
            <person name="Ovchinikova G."/>
            <person name="Pati A."/>
            <person name="Mikhailova N."/>
            <person name="Chen A."/>
            <person name="Palaniappan K."/>
            <person name="Land M."/>
            <person name="Hauser L."/>
            <person name="Chang Y.J."/>
            <person name="Jeffries C.D."/>
            <person name="Chain P."/>
            <person name="Rohde M."/>
            <person name="Goker M."/>
            <person name="Bristow J."/>
            <person name="Eisen J.A."/>
            <person name="Markowitz V."/>
            <person name="Hugenholtz P."/>
            <person name="Kyrpides N.C."/>
            <person name="Klenk H.P."/>
            <person name="Lapidus A."/>
        </authorList>
    </citation>
    <scope>NUCLEOTIDE SEQUENCE [LARGE SCALE GENOMIC DNA]</scope>
    <source>
        <strain evidence="3">ATCC 27377 / DSM 6068 / ICPB 4128</strain>
    </source>
</reference>
<evidence type="ECO:0000256" key="1">
    <source>
        <dbReference type="SAM" id="Phobius"/>
    </source>
</evidence>
<accession>D2R758</accession>
<feature type="transmembrane region" description="Helical" evidence="1">
    <location>
        <begin position="125"/>
        <end position="143"/>
    </location>
</feature>
<dbReference type="AlphaFoldDB" id="D2R758"/>
<name>D2R758_PIRSD</name>
<dbReference type="OrthoDB" id="277423at2"/>
<feature type="transmembrane region" description="Helical" evidence="1">
    <location>
        <begin position="150"/>
        <end position="169"/>
    </location>
</feature>
<dbReference type="Proteomes" id="UP000001887">
    <property type="component" value="Chromosome"/>
</dbReference>
<gene>
    <name evidence="2" type="ordered locus">Psta_4619</name>
</gene>
<feature type="transmembrane region" description="Helical" evidence="1">
    <location>
        <begin position="72"/>
        <end position="91"/>
    </location>
</feature>
<evidence type="ECO:0000313" key="2">
    <source>
        <dbReference type="EMBL" id="ADB19261.1"/>
    </source>
</evidence>
<dbReference type="eggNOG" id="ENOG50340X0">
    <property type="taxonomic scope" value="Bacteria"/>
</dbReference>
<evidence type="ECO:0000313" key="3">
    <source>
        <dbReference type="Proteomes" id="UP000001887"/>
    </source>
</evidence>
<organism evidence="2 3">
    <name type="scientific">Pirellula staleyi (strain ATCC 27377 / DSM 6068 / ICPB 4128)</name>
    <name type="common">Pirella staleyi</name>
    <dbReference type="NCBI Taxonomy" id="530564"/>
    <lineage>
        <taxon>Bacteria</taxon>
        <taxon>Pseudomonadati</taxon>
        <taxon>Planctomycetota</taxon>
        <taxon>Planctomycetia</taxon>
        <taxon>Pirellulales</taxon>
        <taxon>Pirellulaceae</taxon>
        <taxon>Pirellula</taxon>
    </lineage>
</organism>
<keyword evidence="1" id="KW-1133">Transmembrane helix</keyword>
<feature type="transmembrane region" description="Helical" evidence="1">
    <location>
        <begin position="181"/>
        <end position="198"/>
    </location>
</feature>
<keyword evidence="3" id="KW-1185">Reference proteome</keyword>
<feature type="transmembrane region" description="Helical" evidence="1">
    <location>
        <begin position="37"/>
        <end position="60"/>
    </location>
</feature>
<sequence length="219" mass="24206">MTSVPLNKPEGPASDFEARQWFIVGRLQQYEGETRACLLRMLAIFALYAVQMVHYFLLLAEKTPDDVKLHRQFTLLALGGTLFSLAILLCLKQKVFPAFLSYLSAAADALLVTAAASLVAGPQSVLVRIYFLVIVAAALRMNLRLVWCITILVMVCYESLIAVADKRWFDAQHEVPPTENLVMLLSLGIAGILVGQIIRRAKTVAIEYARRLAAVKEGA</sequence>
<dbReference type="KEGG" id="psl:Psta_4619"/>
<feature type="transmembrane region" description="Helical" evidence="1">
    <location>
        <begin position="98"/>
        <end position="119"/>
    </location>
</feature>
<dbReference type="EMBL" id="CP001848">
    <property type="protein sequence ID" value="ADB19261.1"/>
    <property type="molecule type" value="Genomic_DNA"/>
</dbReference>
<dbReference type="STRING" id="530564.Psta_4619"/>
<protein>
    <submittedName>
        <fullName evidence="2">Uncharacterized protein</fullName>
    </submittedName>
</protein>
<keyword evidence="1" id="KW-0472">Membrane</keyword>
<proteinExistence type="predicted"/>
<keyword evidence="1" id="KW-0812">Transmembrane</keyword>
<dbReference type="HOGENOM" id="CLU_1260467_0_0_0"/>